<keyword evidence="2" id="KW-1185">Reference proteome</keyword>
<dbReference type="InterPro" id="IPR016024">
    <property type="entry name" value="ARM-type_fold"/>
</dbReference>
<dbReference type="AlphaFoldDB" id="A0ABD2QMP1"/>
<dbReference type="Gene3D" id="1.25.10.10">
    <property type="entry name" value="Leucine-rich Repeat Variant"/>
    <property type="match status" value="1"/>
</dbReference>
<dbReference type="Pfam" id="PF24139">
    <property type="entry name" value="TPR_TNPO3_IPO13_4th"/>
    <property type="match status" value="1"/>
</dbReference>
<sequence length="694" mass="78464">MCRALNSFIARSQCLAPPTQRNQAQIMEDCEASIYMMSTVARHLSPHDPDGYITNLMQSLIIPGMLQSPPARIQEVGCFLCMELYDWAVLHTQLRREVMEILVRIIESGTEVLSISELKQDHRAAIKTAFLALGKILQANRPPAKSSSLDHAASILEDHWDTIINRVLYKIPRLPWAPVHTIAQFHESLGLALMNSLGFYSSESDPTQTRAAFPMRATQFFSVSFECLSRLMEGNIACEGDNTLSDPSVWLNYVSMGWQAFGPFLRRLWGKTGRFAKRNEQGMLEFDKLHTVPMDEKQTLEAGMFALEQTVLYVQNTAWPIISKAMAYYQSKERAMEYASRCIRFIVRSLSTNLKDILPSIAEKVAHTLLFPLICFPSYRIVNIQVFMLFCFLYLASILVDEFGELADCREGLFNVFDALLVPALRTLDGEGLYQNPHQVEDFFRLSLRLCERCADNFLARPKTDVTLLMDLATRSLLLPTFMTLDAGEEDAEALDKSSETRALYQAVEFLLQLLQFTSEHAVETPASVHQTSNLSALPVLSNTAEVASRRVLIWLVRNSRFDDKGQEVPALEGLCGGQRLIRDCLASLTNTLTHESLSDIAGILFALKNLINQEMFISWFNFAMEAMPLKRVDGYEQATTEQVERFFSMVMKCNCAMRYGKCEADLGLAFVHAPLRSCTRVHKVDEDPRVPIC</sequence>
<accession>A0ABD2QMP1</accession>
<protein>
    <submittedName>
        <fullName evidence="1">Transportin-3</fullName>
    </submittedName>
</protein>
<dbReference type="PANTHER" id="PTHR12363:SF42">
    <property type="entry name" value="TRANSPORTIN-3"/>
    <property type="match status" value="1"/>
</dbReference>
<proteinExistence type="predicted"/>
<reference evidence="1 2" key="1">
    <citation type="submission" date="2024-11" db="EMBL/GenBank/DDBJ databases">
        <title>Adaptive evolution of stress response genes in parasites aligns with host niche diversity.</title>
        <authorList>
            <person name="Hahn C."/>
            <person name="Resl P."/>
        </authorList>
    </citation>
    <scope>NUCLEOTIDE SEQUENCE [LARGE SCALE GENOMIC DNA]</scope>
    <source>
        <strain evidence="1">EGGRZ-B1_66</strain>
        <tissue evidence="1">Body</tissue>
    </source>
</reference>
<dbReference type="InterPro" id="IPR058537">
    <property type="entry name" value="TPR_TNPO3_IPO13_4th"/>
</dbReference>
<dbReference type="EMBL" id="JBJKFK010000029">
    <property type="protein sequence ID" value="KAL3320792.1"/>
    <property type="molecule type" value="Genomic_DNA"/>
</dbReference>
<dbReference type="InterPro" id="IPR011989">
    <property type="entry name" value="ARM-like"/>
</dbReference>
<dbReference type="Proteomes" id="UP001626550">
    <property type="component" value="Unassembled WGS sequence"/>
</dbReference>
<dbReference type="InterPro" id="IPR051345">
    <property type="entry name" value="Importin_beta-like_NTR"/>
</dbReference>
<organism evidence="1 2">
    <name type="scientific">Cichlidogyrus casuarinus</name>
    <dbReference type="NCBI Taxonomy" id="1844966"/>
    <lineage>
        <taxon>Eukaryota</taxon>
        <taxon>Metazoa</taxon>
        <taxon>Spiralia</taxon>
        <taxon>Lophotrochozoa</taxon>
        <taxon>Platyhelminthes</taxon>
        <taxon>Monogenea</taxon>
        <taxon>Monopisthocotylea</taxon>
        <taxon>Dactylogyridea</taxon>
        <taxon>Ancyrocephalidae</taxon>
        <taxon>Cichlidogyrus</taxon>
    </lineage>
</organism>
<comment type="caution">
    <text evidence="1">The sequence shown here is derived from an EMBL/GenBank/DDBJ whole genome shotgun (WGS) entry which is preliminary data.</text>
</comment>
<dbReference type="SUPFAM" id="SSF48371">
    <property type="entry name" value="ARM repeat"/>
    <property type="match status" value="1"/>
</dbReference>
<evidence type="ECO:0000313" key="2">
    <source>
        <dbReference type="Proteomes" id="UP001626550"/>
    </source>
</evidence>
<name>A0ABD2QMP1_9PLAT</name>
<evidence type="ECO:0000313" key="1">
    <source>
        <dbReference type="EMBL" id="KAL3320792.1"/>
    </source>
</evidence>
<dbReference type="PANTHER" id="PTHR12363">
    <property type="entry name" value="TRANSPORTIN 3 AND IMPORTIN 13"/>
    <property type="match status" value="1"/>
</dbReference>
<gene>
    <name evidence="1" type="primary">TNPO3_2</name>
    <name evidence="1" type="ORF">Ciccas_000538</name>
</gene>